<proteinExistence type="predicted"/>
<protein>
    <submittedName>
        <fullName evidence="6">Thioredoxin reductase</fullName>
        <ecNumber evidence="6">1.8.1.9</ecNumber>
    </submittedName>
</protein>
<dbReference type="SUPFAM" id="SSF51905">
    <property type="entry name" value="FAD/NAD(P)-binding domain"/>
    <property type="match status" value="1"/>
</dbReference>
<accession>A0A6J4HA16</accession>
<dbReference type="Pfam" id="PF07992">
    <property type="entry name" value="Pyr_redox_2"/>
    <property type="match status" value="1"/>
</dbReference>
<evidence type="ECO:0000256" key="3">
    <source>
        <dbReference type="ARBA" id="ARBA00048132"/>
    </source>
</evidence>
<evidence type="ECO:0000313" key="6">
    <source>
        <dbReference type="EMBL" id="CAA9217922.1"/>
    </source>
</evidence>
<dbReference type="InterPro" id="IPR036188">
    <property type="entry name" value="FAD/NAD-bd_sf"/>
</dbReference>
<evidence type="ECO:0000256" key="2">
    <source>
        <dbReference type="ARBA" id="ARBA00023002"/>
    </source>
</evidence>
<keyword evidence="1" id="KW-0285">Flavoprotein</keyword>
<comment type="catalytic activity">
    <reaction evidence="3">
        <text>[thioredoxin]-dithiol + NADP(+) = [thioredoxin]-disulfide + NADPH + H(+)</text>
        <dbReference type="Rhea" id="RHEA:20345"/>
        <dbReference type="Rhea" id="RHEA-COMP:10698"/>
        <dbReference type="Rhea" id="RHEA-COMP:10700"/>
        <dbReference type="ChEBI" id="CHEBI:15378"/>
        <dbReference type="ChEBI" id="CHEBI:29950"/>
        <dbReference type="ChEBI" id="CHEBI:50058"/>
        <dbReference type="ChEBI" id="CHEBI:57783"/>
        <dbReference type="ChEBI" id="CHEBI:58349"/>
        <dbReference type="EC" id="1.8.1.9"/>
    </reaction>
</comment>
<dbReference type="Gene3D" id="3.50.50.60">
    <property type="entry name" value="FAD/NAD(P)-binding domain"/>
    <property type="match status" value="2"/>
</dbReference>
<evidence type="ECO:0000256" key="1">
    <source>
        <dbReference type="ARBA" id="ARBA00022630"/>
    </source>
</evidence>
<evidence type="ECO:0000256" key="4">
    <source>
        <dbReference type="SAM" id="Phobius"/>
    </source>
</evidence>
<dbReference type="PRINTS" id="PR00368">
    <property type="entry name" value="FADPNR"/>
</dbReference>
<feature type="domain" description="FAD/NAD(P)-binding" evidence="5">
    <location>
        <begin position="4"/>
        <end position="276"/>
    </location>
</feature>
<dbReference type="GO" id="GO:0004791">
    <property type="term" value="F:thioredoxin-disulfide reductase (NADPH) activity"/>
    <property type="evidence" value="ECO:0007669"/>
    <property type="project" value="UniProtKB-EC"/>
</dbReference>
<gene>
    <name evidence="6" type="ORF">AVDCRST_MAG41-354</name>
</gene>
<evidence type="ECO:0000259" key="5">
    <source>
        <dbReference type="Pfam" id="PF07992"/>
    </source>
</evidence>
<dbReference type="EMBL" id="CADCTP010000030">
    <property type="protein sequence ID" value="CAA9217922.1"/>
    <property type="molecule type" value="Genomic_DNA"/>
</dbReference>
<name>A0A6J4HA16_9ACTN</name>
<dbReference type="PANTHER" id="PTHR48105">
    <property type="entry name" value="THIOREDOXIN REDUCTASE 1-RELATED-RELATED"/>
    <property type="match status" value="1"/>
</dbReference>
<keyword evidence="4" id="KW-1133">Transmembrane helix</keyword>
<dbReference type="AlphaFoldDB" id="A0A6J4HA16"/>
<organism evidence="6">
    <name type="scientific">uncultured Mycobacteriales bacterium</name>
    <dbReference type="NCBI Taxonomy" id="581187"/>
    <lineage>
        <taxon>Bacteria</taxon>
        <taxon>Bacillati</taxon>
        <taxon>Actinomycetota</taxon>
        <taxon>Actinomycetes</taxon>
        <taxon>Mycobacteriales</taxon>
        <taxon>environmental samples</taxon>
    </lineage>
</organism>
<keyword evidence="4" id="KW-0812">Transmembrane</keyword>
<dbReference type="InterPro" id="IPR050097">
    <property type="entry name" value="Ferredoxin-NADP_redctase_2"/>
</dbReference>
<sequence length="300" mass="30508">MTNYDVVVVGGGAAGLAGALVLARARRRVVVVDAGGQRNAPAGHVHNYLGREGTPPAELVAIGRREVESYGAEVVRGTVTAARADGAGFVVTTDAGALRARRLLVATGVADELPDVPGLAERWGTTVLHCPYCHGWEVRDRAIGILGTGPLAEHQALLWRQLSADVTLFTHTGPAPADPATLRRRGIAVVAGEVVGVTGAADVRLAAGGPVPRDALVVATRMRARADWLAPLGLATVDKLMNGVVIADHLATGPLGRTDVPGVYAAGNIADPTAQVLVSAAAGLTAGAGINADLIAEDAA</sequence>
<keyword evidence="4" id="KW-0472">Membrane</keyword>
<dbReference type="EC" id="1.8.1.9" evidence="6"/>
<feature type="transmembrane region" description="Helical" evidence="4">
    <location>
        <begin position="6"/>
        <end position="23"/>
    </location>
</feature>
<keyword evidence="2 6" id="KW-0560">Oxidoreductase</keyword>
<dbReference type="InterPro" id="IPR023753">
    <property type="entry name" value="FAD/NAD-binding_dom"/>
</dbReference>
<reference evidence="6" key="1">
    <citation type="submission" date="2020-02" db="EMBL/GenBank/DDBJ databases">
        <authorList>
            <person name="Meier V. D."/>
        </authorList>
    </citation>
    <scope>NUCLEOTIDE SEQUENCE</scope>
    <source>
        <strain evidence="6">AVDCRST_MAG41</strain>
    </source>
</reference>
<dbReference type="PRINTS" id="PR00469">
    <property type="entry name" value="PNDRDTASEII"/>
</dbReference>